<feature type="signal peptide" evidence="3">
    <location>
        <begin position="1"/>
        <end position="22"/>
    </location>
</feature>
<dbReference type="Pfam" id="PF02432">
    <property type="entry name" value="Fimbrial_K88"/>
    <property type="match status" value="1"/>
</dbReference>
<dbReference type="AlphaFoldDB" id="A0A5V8UZT0"/>
<dbReference type="InterPro" id="IPR003467">
    <property type="entry name" value="Fimbrial_K88_FaeH"/>
</dbReference>
<evidence type="ECO:0008006" key="5">
    <source>
        <dbReference type="Google" id="ProtNLM"/>
    </source>
</evidence>
<evidence type="ECO:0000256" key="3">
    <source>
        <dbReference type="SAM" id="SignalP"/>
    </source>
</evidence>
<keyword evidence="1 3" id="KW-0732">Signal</keyword>
<proteinExistence type="inferred from homology"/>
<protein>
    <recommendedName>
        <fullName evidence="5">Fimbrial protein</fullName>
    </recommendedName>
</protein>
<sequence length="263" mass="27030">MKKTLIALAVATSAVVSGSAMAWTANGTGGSVDLGGSLAPKDKVTPWEVMVGTAVADLDAQIQKGSANTEVTAKNPIVVLGIRTQANTAFKGQTGIAPQINYNGVVNVDAFNKGFAPVTLDIKDPTSGNKIGTMSASMFGGAEMSWKDTLGKGGEKGVLYSSAAGKAFFGGLGKTKSSASNDPWTVANALSTEIVANYDDQSVPLYSGIYMEDNFNKPSIAYSAYYGAGFVSGSVMKITLDTPAAGDAPIAWKASLPVTVSYQ</sequence>
<comment type="caution">
    <text evidence="4">The sequence shown here is derived from an EMBL/GenBank/DDBJ whole genome shotgun (WGS) entry which is preliminary data.</text>
</comment>
<evidence type="ECO:0000313" key="4">
    <source>
        <dbReference type="EMBL" id="EBV4529861.1"/>
    </source>
</evidence>
<gene>
    <name evidence="4" type="ORF">DOW55_24160</name>
</gene>
<comment type="similarity">
    <text evidence="2">Belongs to the fimbrial K88 protein family.</text>
</comment>
<reference evidence="4" key="1">
    <citation type="submission" date="2018-06" db="EMBL/GenBank/DDBJ databases">
        <authorList>
            <person name="Ashton P.M."/>
            <person name="Dallman T."/>
            <person name="Nair S."/>
            <person name="De Pinna E."/>
            <person name="Peters T."/>
            <person name="Grant K."/>
        </authorList>
    </citation>
    <scope>NUCLEOTIDE SEQUENCE</scope>
    <source>
        <strain evidence="4">288956</strain>
    </source>
</reference>
<name>A0A5V8UZT0_SALET</name>
<dbReference type="GO" id="GO:0007155">
    <property type="term" value="P:cell adhesion"/>
    <property type="evidence" value="ECO:0007669"/>
    <property type="project" value="InterPro"/>
</dbReference>
<feature type="chain" id="PRO_5026169974" description="Fimbrial protein" evidence="3">
    <location>
        <begin position="23"/>
        <end position="263"/>
    </location>
</feature>
<evidence type="ECO:0000256" key="1">
    <source>
        <dbReference type="ARBA" id="ARBA00022729"/>
    </source>
</evidence>
<dbReference type="EMBL" id="AAHFGY010000034">
    <property type="protein sequence ID" value="EBV4529861.1"/>
    <property type="molecule type" value="Genomic_DNA"/>
</dbReference>
<accession>A0A5V8UZT0</accession>
<evidence type="ECO:0000256" key="2">
    <source>
        <dbReference type="ARBA" id="ARBA00049989"/>
    </source>
</evidence>
<organism evidence="4">
    <name type="scientific">Salmonella enterica subsp. enterica serovar Bareilly</name>
    <dbReference type="NCBI Taxonomy" id="58096"/>
    <lineage>
        <taxon>Bacteria</taxon>
        <taxon>Pseudomonadati</taxon>
        <taxon>Pseudomonadota</taxon>
        <taxon>Gammaproteobacteria</taxon>
        <taxon>Enterobacterales</taxon>
        <taxon>Enterobacteriaceae</taxon>
        <taxon>Salmonella</taxon>
    </lineage>
</organism>
<dbReference type="GO" id="GO:0009289">
    <property type="term" value="C:pilus"/>
    <property type="evidence" value="ECO:0007669"/>
    <property type="project" value="InterPro"/>
</dbReference>